<sequence length="474" mass="53542">MTHAPHPLTLHPDRLFPSDPTQRDIARRLHAEVTGLPIVSPHGHTDPAWFAINAPFANATELLLVPDHYVFRKLYSQGVDLDALGIPRADGSRAEVDPRDAWRLFAERWTLFRGTPSSMWLDHVFHDVFGLRQRLSAATADDYYDTITAALQTPAFRPRALFERFNIEVIATTESPLDPLTHHATIRESGWSGRVLTAYRPDPVIDPEHEQFPDALRQFGALTGEDVFDWTGYLRAHRQRRAFFAAHGATSTDHGHPSCATADLSDADARRLFDTVVRGAATPAEAELFRAQMLTEMAKMSLDDGLVMQIHPGCFRNHNRDLFARYGRDKGADIPLRTDYVHALKPLLDRVGNEPGFTLIVFTLDESTYARELAPLAGHYPCLFLGPAWWFHDAPEGMWRFREQTLASAGFYNTVGFNDDTRAFLSIPARHDVARRVDCAFLAKLVAEHRIDEDEATEVAIDLAYRLPKRAYRL</sequence>
<dbReference type="InterPro" id="IPR032466">
    <property type="entry name" value="Metal_Hydrolase"/>
</dbReference>
<dbReference type="HAMAP" id="MF_00675">
    <property type="entry name" value="UxaC"/>
    <property type="match status" value="1"/>
</dbReference>
<name>A0ABU1XT13_9GAMM</name>
<keyword evidence="6 7" id="KW-0413">Isomerase</keyword>
<gene>
    <name evidence="7" type="primary">uxaC</name>
    <name evidence="8" type="ORF">J2W68_000077</name>
</gene>
<comment type="similarity">
    <text evidence="3 7">Belongs to the metallo-dependent hydrolases superfamily. Uronate isomerase family.</text>
</comment>
<comment type="caution">
    <text evidence="8">The sequence shown here is derived from an EMBL/GenBank/DDBJ whole genome shotgun (WGS) entry which is preliminary data.</text>
</comment>
<dbReference type="NCBIfam" id="NF002794">
    <property type="entry name" value="PRK02925.1"/>
    <property type="match status" value="1"/>
</dbReference>
<accession>A0ABU1XT13</accession>
<evidence type="ECO:0000256" key="5">
    <source>
        <dbReference type="ARBA" id="ARBA00020555"/>
    </source>
</evidence>
<protein>
    <recommendedName>
        <fullName evidence="5 7">Uronate isomerase</fullName>
        <ecNumber evidence="4 7">5.3.1.12</ecNumber>
    </recommendedName>
    <alternativeName>
        <fullName evidence="7">Glucuronate isomerase</fullName>
    </alternativeName>
    <alternativeName>
        <fullName evidence="7">Uronic isomerase</fullName>
    </alternativeName>
</protein>
<evidence type="ECO:0000313" key="8">
    <source>
        <dbReference type="EMBL" id="MDR7191375.1"/>
    </source>
</evidence>
<dbReference type="Pfam" id="PF02614">
    <property type="entry name" value="UxaC"/>
    <property type="match status" value="1"/>
</dbReference>
<organism evidence="8 9">
    <name type="scientific">Luteimonas terrae</name>
    <dbReference type="NCBI Taxonomy" id="1530191"/>
    <lineage>
        <taxon>Bacteria</taxon>
        <taxon>Pseudomonadati</taxon>
        <taxon>Pseudomonadota</taxon>
        <taxon>Gammaproteobacteria</taxon>
        <taxon>Lysobacterales</taxon>
        <taxon>Lysobacteraceae</taxon>
        <taxon>Luteimonas</taxon>
    </lineage>
</organism>
<comment type="catalytic activity">
    <reaction evidence="1 7">
        <text>D-glucuronate = D-fructuronate</text>
        <dbReference type="Rhea" id="RHEA:13049"/>
        <dbReference type="ChEBI" id="CHEBI:58720"/>
        <dbReference type="ChEBI" id="CHEBI:59863"/>
        <dbReference type="EC" id="5.3.1.12"/>
    </reaction>
</comment>
<dbReference type="InterPro" id="IPR003766">
    <property type="entry name" value="Uronate_isomerase"/>
</dbReference>
<evidence type="ECO:0000313" key="9">
    <source>
        <dbReference type="Proteomes" id="UP001256588"/>
    </source>
</evidence>
<dbReference type="EC" id="5.3.1.12" evidence="4 7"/>
<dbReference type="RefSeq" id="WP_310231496.1">
    <property type="nucleotide sequence ID" value="NZ_JAVDWO010000001.1"/>
</dbReference>
<dbReference type="SUPFAM" id="SSF51556">
    <property type="entry name" value="Metallo-dependent hydrolases"/>
    <property type="match status" value="1"/>
</dbReference>
<evidence type="ECO:0000256" key="4">
    <source>
        <dbReference type="ARBA" id="ARBA00012546"/>
    </source>
</evidence>
<comment type="pathway">
    <text evidence="2 7">Carbohydrate metabolism; pentose and glucuronate interconversion.</text>
</comment>
<evidence type="ECO:0000256" key="7">
    <source>
        <dbReference type="HAMAP-Rule" id="MF_00675"/>
    </source>
</evidence>
<dbReference type="GO" id="GO:0008880">
    <property type="term" value="F:glucuronate isomerase activity"/>
    <property type="evidence" value="ECO:0007669"/>
    <property type="project" value="UniProtKB-EC"/>
</dbReference>
<reference evidence="8 9" key="1">
    <citation type="submission" date="2023-07" db="EMBL/GenBank/DDBJ databases">
        <title>Sorghum-associated microbial communities from plants grown in Nebraska, USA.</title>
        <authorList>
            <person name="Schachtman D."/>
        </authorList>
    </citation>
    <scope>NUCLEOTIDE SEQUENCE [LARGE SCALE GENOMIC DNA]</scope>
    <source>
        <strain evidence="8 9">4099</strain>
    </source>
</reference>
<evidence type="ECO:0000256" key="2">
    <source>
        <dbReference type="ARBA" id="ARBA00004892"/>
    </source>
</evidence>
<dbReference type="PANTHER" id="PTHR30068:SF4">
    <property type="entry name" value="URONATE ISOMERASE"/>
    <property type="match status" value="1"/>
</dbReference>
<dbReference type="Proteomes" id="UP001256588">
    <property type="component" value="Unassembled WGS sequence"/>
</dbReference>
<evidence type="ECO:0000256" key="6">
    <source>
        <dbReference type="ARBA" id="ARBA00023235"/>
    </source>
</evidence>
<keyword evidence="9" id="KW-1185">Reference proteome</keyword>
<dbReference type="Gene3D" id="1.10.2020.10">
    <property type="entry name" value="uronate isomerase, domain 2, chain A"/>
    <property type="match status" value="1"/>
</dbReference>
<dbReference type="EMBL" id="JAVDWO010000001">
    <property type="protein sequence ID" value="MDR7191375.1"/>
    <property type="molecule type" value="Genomic_DNA"/>
</dbReference>
<evidence type="ECO:0000256" key="3">
    <source>
        <dbReference type="ARBA" id="ARBA00008397"/>
    </source>
</evidence>
<evidence type="ECO:0000256" key="1">
    <source>
        <dbReference type="ARBA" id="ARBA00001165"/>
    </source>
</evidence>
<dbReference type="PANTHER" id="PTHR30068">
    <property type="entry name" value="URONATE ISOMERASE"/>
    <property type="match status" value="1"/>
</dbReference>
<dbReference type="Gene3D" id="3.20.20.140">
    <property type="entry name" value="Metal-dependent hydrolases"/>
    <property type="match status" value="1"/>
</dbReference>
<comment type="catalytic activity">
    <reaction evidence="7">
        <text>aldehydo-D-galacturonate = keto-D-tagaturonate</text>
        <dbReference type="Rhea" id="RHEA:27702"/>
        <dbReference type="ChEBI" id="CHEBI:12952"/>
        <dbReference type="ChEBI" id="CHEBI:17886"/>
    </reaction>
</comment>
<proteinExistence type="inferred from homology"/>